<reference evidence="2" key="1">
    <citation type="submission" date="2019-03" db="EMBL/GenBank/DDBJ databases">
        <authorList>
            <person name="Mank J."/>
            <person name="Almeida P."/>
        </authorList>
    </citation>
    <scope>NUCLEOTIDE SEQUENCE</scope>
    <source>
        <strain evidence="2">78183</strain>
    </source>
</reference>
<feature type="compositionally biased region" description="Basic and acidic residues" evidence="1">
    <location>
        <begin position="50"/>
        <end position="65"/>
    </location>
</feature>
<protein>
    <submittedName>
        <fullName evidence="2">Uncharacterized protein</fullName>
    </submittedName>
</protein>
<gene>
    <name evidence="2" type="ORF">SVIM_LOCUS94879</name>
</gene>
<evidence type="ECO:0000313" key="2">
    <source>
        <dbReference type="EMBL" id="VFU28480.1"/>
    </source>
</evidence>
<sequence length="65" mass="7493">MKADKSFEPDAKKPEQKQLWFDEQDVEKKAGRQFKGLFDKMPGEITDTGTDNRGRAEYKGKPEES</sequence>
<name>A0A6N2KJ44_SALVM</name>
<feature type="region of interest" description="Disordered" evidence="1">
    <location>
        <begin position="1"/>
        <end position="65"/>
    </location>
</feature>
<dbReference type="AlphaFoldDB" id="A0A6N2KJ44"/>
<feature type="compositionally biased region" description="Basic and acidic residues" evidence="1">
    <location>
        <begin position="1"/>
        <end position="16"/>
    </location>
</feature>
<dbReference type="EMBL" id="CAADRP010000446">
    <property type="protein sequence ID" value="VFU28480.1"/>
    <property type="molecule type" value="Genomic_DNA"/>
</dbReference>
<proteinExistence type="predicted"/>
<organism evidence="2">
    <name type="scientific">Salix viminalis</name>
    <name type="common">Common osier</name>
    <name type="synonym">Basket willow</name>
    <dbReference type="NCBI Taxonomy" id="40686"/>
    <lineage>
        <taxon>Eukaryota</taxon>
        <taxon>Viridiplantae</taxon>
        <taxon>Streptophyta</taxon>
        <taxon>Embryophyta</taxon>
        <taxon>Tracheophyta</taxon>
        <taxon>Spermatophyta</taxon>
        <taxon>Magnoliopsida</taxon>
        <taxon>eudicotyledons</taxon>
        <taxon>Gunneridae</taxon>
        <taxon>Pentapetalae</taxon>
        <taxon>rosids</taxon>
        <taxon>fabids</taxon>
        <taxon>Malpighiales</taxon>
        <taxon>Salicaceae</taxon>
        <taxon>Saliceae</taxon>
        <taxon>Salix</taxon>
    </lineage>
</organism>
<accession>A0A6N2KJ44</accession>
<evidence type="ECO:0000256" key="1">
    <source>
        <dbReference type="SAM" id="MobiDB-lite"/>
    </source>
</evidence>